<name>A0A5N5GIY3_9ROSA</name>
<evidence type="ECO:0000313" key="3">
    <source>
        <dbReference type="Proteomes" id="UP000327157"/>
    </source>
</evidence>
<organism evidence="2 3">
    <name type="scientific">Pyrus ussuriensis x Pyrus communis</name>
    <dbReference type="NCBI Taxonomy" id="2448454"/>
    <lineage>
        <taxon>Eukaryota</taxon>
        <taxon>Viridiplantae</taxon>
        <taxon>Streptophyta</taxon>
        <taxon>Embryophyta</taxon>
        <taxon>Tracheophyta</taxon>
        <taxon>Spermatophyta</taxon>
        <taxon>Magnoliopsida</taxon>
        <taxon>eudicotyledons</taxon>
        <taxon>Gunneridae</taxon>
        <taxon>Pentapetalae</taxon>
        <taxon>rosids</taxon>
        <taxon>fabids</taxon>
        <taxon>Rosales</taxon>
        <taxon>Rosaceae</taxon>
        <taxon>Amygdaloideae</taxon>
        <taxon>Maleae</taxon>
        <taxon>Pyrus</taxon>
    </lineage>
</organism>
<comment type="caution">
    <text evidence="2">The sequence shown here is derived from an EMBL/GenBank/DDBJ whole genome shotgun (WGS) entry which is preliminary data.</text>
</comment>
<evidence type="ECO:0008006" key="4">
    <source>
        <dbReference type="Google" id="ProtNLM"/>
    </source>
</evidence>
<keyword evidence="3" id="KW-1185">Reference proteome</keyword>
<evidence type="ECO:0000313" key="1">
    <source>
        <dbReference type="EMBL" id="KAB2610709.1"/>
    </source>
</evidence>
<proteinExistence type="predicted"/>
<dbReference type="Proteomes" id="UP000327157">
    <property type="component" value="Chromosome 17"/>
</dbReference>
<dbReference type="EMBL" id="SMOL01000487">
    <property type="protein sequence ID" value="KAB2610714.1"/>
    <property type="molecule type" value="Genomic_DNA"/>
</dbReference>
<evidence type="ECO:0000313" key="2">
    <source>
        <dbReference type="EMBL" id="KAB2610714.1"/>
    </source>
</evidence>
<dbReference type="OrthoDB" id="185373at2759"/>
<dbReference type="AlphaFoldDB" id="A0A5N5GIY3"/>
<reference evidence="2 3" key="1">
    <citation type="submission" date="2019-09" db="EMBL/GenBank/DDBJ databases">
        <authorList>
            <person name="Ou C."/>
        </authorList>
    </citation>
    <scope>NUCLEOTIDE SEQUENCE [LARGE SCALE GENOMIC DNA]</scope>
    <source>
        <strain evidence="2">S2</strain>
        <tissue evidence="2">Leaf</tissue>
    </source>
</reference>
<reference evidence="2 3" key="3">
    <citation type="submission" date="2019-11" db="EMBL/GenBank/DDBJ databases">
        <title>A de novo genome assembly of a pear dwarfing rootstock.</title>
        <authorList>
            <person name="Wang F."/>
            <person name="Wang J."/>
            <person name="Li S."/>
            <person name="Zhang Y."/>
            <person name="Fang M."/>
            <person name="Ma L."/>
            <person name="Zhao Y."/>
            <person name="Jiang S."/>
        </authorList>
    </citation>
    <scope>NUCLEOTIDE SEQUENCE [LARGE SCALE GENOMIC DNA]</scope>
    <source>
        <strain evidence="2">S2</strain>
        <tissue evidence="2">Leaf</tissue>
    </source>
</reference>
<dbReference type="EMBL" id="SMOL01000487">
    <property type="protein sequence ID" value="KAB2610709.1"/>
    <property type="molecule type" value="Genomic_DNA"/>
</dbReference>
<accession>A0A5N5GIY3</accession>
<sequence>MLGKQTHCEALKLGLDMNVTVSNALLALYSDTGAIQYFLDMMQSGLELNRTCLQVLFEQAGIDANFENQTREGMQYMHVKTGMPLEEHARNIHLANGSYLVRHYKRWMESVLSFGYRMMSIFTAHSQLTSLLEHVRNMPVIDEYAAISAATNISES</sequence>
<gene>
    <name evidence="1" type="ORF">D8674_018741</name>
    <name evidence="2" type="ORF">D8674_018746</name>
</gene>
<reference evidence="3" key="2">
    <citation type="submission" date="2019-10" db="EMBL/GenBank/DDBJ databases">
        <title>A de novo genome assembly of a pear dwarfing rootstock.</title>
        <authorList>
            <person name="Wang F."/>
            <person name="Wang J."/>
            <person name="Li S."/>
            <person name="Zhang Y."/>
            <person name="Fang M."/>
            <person name="Ma L."/>
            <person name="Zhao Y."/>
            <person name="Jiang S."/>
        </authorList>
    </citation>
    <scope>NUCLEOTIDE SEQUENCE [LARGE SCALE GENOMIC DNA]</scope>
    <source>
        <strain evidence="1">S2</strain>
        <tissue evidence="1">Leaf</tissue>
    </source>
</reference>
<protein>
    <recommendedName>
        <fullName evidence="4">Pentatricopeptide repeat-containing protein</fullName>
    </recommendedName>
</protein>